<gene>
    <name evidence="1" type="ORF">CLOSTMETH_02811</name>
</gene>
<organism evidence="1 2">
    <name type="scientific">[Clostridium] methylpentosum DSM 5476</name>
    <dbReference type="NCBI Taxonomy" id="537013"/>
    <lineage>
        <taxon>Bacteria</taxon>
        <taxon>Bacillati</taxon>
        <taxon>Bacillota</taxon>
        <taxon>Clostridia</taxon>
        <taxon>Eubacteriales</taxon>
        <taxon>Oscillospiraceae</taxon>
        <taxon>Oscillospiraceae incertae sedis</taxon>
    </lineage>
</organism>
<dbReference type="EMBL" id="ACEC01000095">
    <property type="protein sequence ID" value="EEG29540.1"/>
    <property type="molecule type" value="Genomic_DNA"/>
</dbReference>
<protein>
    <submittedName>
        <fullName evidence="1">Uncharacterized protein</fullName>
    </submittedName>
</protein>
<dbReference type="Proteomes" id="UP000003340">
    <property type="component" value="Unassembled WGS sequence"/>
</dbReference>
<dbReference type="HOGENOM" id="CLU_2192434_0_0_9"/>
<evidence type="ECO:0000313" key="2">
    <source>
        <dbReference type="Proteomes" id="UP000003340"/>
    </source>
</evidence>
<accession>C0EG19</accession>
<proteinExistence type="predicted"/>
<reference evidence="1 2" key="1">
    <citation type="submission" date="2009-01" db="EMBL/GenBank/DDBJ databases">
        <authorList>
            <person name="Fulton L."/>
            <person name="Clifton S."/>
            <person name="Fulton B."/>
            <person name="Xu J."/>
            <person name="Minx P."/>
            <person name="Pepin K.H."/>
            <person name="Johnson M."/>
            <person name="Bhonagiri V."/>
            <person name="Nash W.E."/>
            <person name="Mardis E.R."/>
            <person name="Wilson R.K."/>
        </authorList>
    </citation>
    <scope>NUCLEOTIDE SEQUENCE [LARGE SCALE GENOMIC DNA]</scope>
    <source>
        <strain evidence="1 2">DSM 5476</strain>
    </source>
</reference>
<reference evidence="1 2" key="2">
    <citation type="submission" date="2009-02" db="EMBL/GenBank/DDBJ databases">
        <title>Draft genome sequence of Clostridium methylpentosum (DSM 5476).</title>
        <authorList>
            <person name="Sudarsanam P."/>
            <person name="Ley R."/>
            <person name="Guruge J."/>
            <person name="Turnbaugh P.J."/>
            <person name="Mahowald M."/>
            <person name="Liep D."/>
            <person name="Gordon J."/>
        </authorList>
    </citation>
    <scope>NUCLEOTIDE SEQUENCE [LARGE SCALE GENOMIC DNA]</scope>
    <source>
        <strain evidence="1 2">DSM 5476</strain>
    </source>
</reference>
<dbReference type="AlphaFoldDB" id="C0EG19"/>
<sequence length="108" mass="11999">MKATVRRFRANYRKQDIFLAVPDAVAKLRGFTLAGSDEDSFSFKAGVSMNSWGELVKVEVKELSEGCELRISSQCKLPTLDDNGKNSENVSKVIHAICEELKAYSPIN</sequence>
<dbReference type="STRING" id="537013.CLOSTMETH_02811"/>
<name>C0EG19_9FIRM</name>
<comment type="caution">
    <text evidence="1">The sequence shown here is derived from an EMBL/GenBank/DDBJ whole genome shotgun (WGS) entry which is preliminary data.</text>
</comment>
<keyword evidence="2" id="KW-1185">Reference proteome</keyword>
<evidence type="ECO:0000313" key="1">
    <source>
        <dbReference type="EMBL" id="EEG29540.1"/>
    </source>
</evidence>